<dbReference type="EnsemblMetazoa" id="RPRC014511-RA">
    <property type="protein sequence ID" value="RPRC014511-PA"/>
    <property type="gene ID" value="RPRC014511"/>
</dbReference>
<evidence type="ECO:0000256" key="1">
    <source>
        <dbReference type="ARBA" id="ARBA00004273"/>
    </source>
</evidence>
<organism evidence="7 8">
    <name type="scientific">Rhodnius prolixus</name>
    <name type="common">Triatomid bug</name>
    <dbReference type="NCBI Taxonomy" id="13249"/>
    <lineage>
        <taxon>Eukaryota</taxon>
        <taxon>Metazoa</taxon>
        <taxon>Ecdysozoa</taxon>
        <taxon>Arthropoda</taxon>
        <taxon>Hexapoda</taxon>
        <taxon>Insecta</taxon>
        <taxon>Pterygota</taxon>
        <taxon>Neoptera</taxon>
        <taxon>Paraneoptera</taxon>
        <taxon>Hemiptera</taxon>
        <taxon>Heteroptera</taxon>
        <taxon>Panheteroptera</taxon>
        <taxon>Cimicomorpha</taxon>
        <taxon>Reduviidae</taxon>
        <taxon>Triatominae</taxon>
        <taxon>Rhodnius</taxon>
    </lineage>
</organism>
<evidence type="ECO:0000313" key="8">
    <source>
        <dbReference type="Proteomes" id="UP000015103"/>
    </source>
</evidence>
<dbReference type="Gene3D" id="4.10.91.10">
    <property type="entry name" value="Cytochrome c oxidase, subunit VIIa"/>
    <property type="match status" value="1"/>
</dbReference>
<dbReference type="HOGENOM" id="CLU_2500596_0_0_1"/>
<proteinExistence type="inferred from homology"/>
<protein>
    <submittedName>
        <fullName evidence="7">Uncharacterized protein</fullName>
    </submittedName>
</protein>
<evidence type="ECO:0000256" key="3">
    <source>
        <dbReference type="ARBA" id="ARBA00022792"/>
    </source>
</evidence>
<name>T1IDZ1_RHOPR</name>
<dbReference type="GO" id="GO:0006123">
    <property type="term" value="P:mitochondrial electron transport, cytochrome c to oxygen"/>
    <property type="evidence" value="ECO:0007669"/>
    <property type="project" value="InterPro"/>
</dbReference>
<dbReference type="InterPro" id="IPR036539">
    <property type="entry name" value="Cyt_c_oxidase_su7a_sf"/>
</dbReference>
<dbReference type="VEuPathDB" id="VectorBase:RPRC014511"/>
<dbReference type="GO" id="GO:0005743">
    <property type="term" value="C:mitochondrial inner membrane"/>
    <property type="evidence" value="ECO:0007669"/>
    <property type="project" value="UniProtKB-SubCell"/>
</dbReference>
<keyword evidence="3" id="KW-0999">Mitochondrion inner membrane</keyword>
<dbReference type="Proteomes" id="UP000015103">
    <property type="component" value="Unassembled WGS sequence"/>
</dbReference>
<accession>T1IDZ1</accession>
<dbReference type="GO" id="GO:0045277">
    <property type="term" value="C:respiratory chain complex IV"/>
    <property type="evidence" value="ECO:0007669"/>
    <property type="project" value="InterPro"/>
</dbReference>
<evidence type="ECO:0000256" key="5">
    <source>
        <dbReference type="ARBA" id="ARBA00023128"/>
    </source>
</evidence>
<evidence type="ECO:0000313" key="7">
    <source>
        <dbReference type="EnsemblMetazoa" id="RPRC014511-PA"/>
    </source>
</evidence>
<keyword evidence="6" id="KW-0472">Membrane</keyword>
<dbReference type="PANTHER" id="PTHR10510">
    <property type="entry name" value="CYTOCHROME C OXIDASE POLYPEPTIDE 7A"/>
    <property type="match status" value="1"/>
</dbReference>
<keyword evidence="8" id="KW-1185">Reference proteome</keyword>
<dbReference type="InterPro" id="IPR003177">
    <property type="entry name" value="Cytc_oxidase_su7a_met"/>
</dbReference>
<dbReference type="SUPFAM" id="SSF81419">
    <property type="entry name" value="Mitochondrial cytochrome c oxidase subunit VIIa"/>
    <property type="match status" value="1"/>
</dbReference>
<dbReference type="EMBL" id="ACPB03000234">
    <property type="status" value="NOT_ANNOTATED_CDS"/>
    <property type="molecule type" value="Genomic_DNA"/>
</dbReference>
<evidence type="ECO:0000256" key="2">
    <source>
        <dbReference type="ARBA" id="ARBA00009331"/>
    </source>
</evidence>
<dbReference type="GO" id="GO:0097250">
    <property type="term" value="P:mitochondrial respirasome assembly"/>
    <property type="evidence" value="ECO:0007669"/>
    <property type="project" value="TreeGrafter"/>
</dbReference>
<dbReference type="PANTHER" id="PTHR10510:SF11">
    <property type="entry name" value="CYTOCHROME C OXIDASE SUBUNIT 7A, MITOCHONDRIAL"/>
    <property type="match status" value="1"/>
</dbReference>
<keyword evidence="4" id="KW-0809">Transit peptide</keyword>
<sequence>MVEKINVQISIEIEKMFQLSKRGVPLFRTAIQRMNYASGEDCPTGACKRVRDKQEIFTVEDNCPVHLKGGSADKILYGFTLGLALLGAGMSLFKIFQMS</sequence>
<keyword evidence="5" id="KW-0496">Mitochondrion</keyword>
<evidence type="ECO:0000256" key="4">
    <source>
        <dbReference type="ARBA" id="ARBA00022946"/>
    </source>
</evidence>
<reference evidence="7" key="1">
    <citation type="submission" date="2015-05" db="UniProtKB">
        <authorList>
            <consortium name="EnsemblMetazoa"/>
        </authorList>
    </citation>
    <scope>IDENTIFICATION</scope>
</reference>
<evidence type="ECO:0000256" key="6">
    <source>
        <dbReference type="ARBA" id="ARBA00023136"/>
    </source>
</evidence>
<comment type="subcellular location">
    <subcellularLocation>
        <location evidence="1">Mitochondrion inner membrane</location>
    </subcellularLocation>
</comment>
<dbReference type="InParanoid" id="T1IDZ1"/>
<comment type="similarity">
    <text evidence="2">Belongs to the cytochrome c oxidase VIIa family.</text>
</comment>
<dbReference type="GO" id="GO:0002082">
    <property type="term" value="P:regulation of oxidative phosphorylation"/>
    <property type="evidence" value="ECO:0007669"/>
    <property type="project" value="TreeGrafter"/>
</dbReference>
<dbReference type="AlphaFoldDB" id="T1IDZ1"/>
<dbReference type="FunFam" id="4.10.91.10:FF:000001">
    <property type="entry name" value="Cytochrome c oxidase subunit 7A1, mitochondrial"/>
    <property type="match status" value="1"/>
</dbReference>